<accession>A0A1M6YWL2</accession>
<dbReference type="Proteomes" id="UP000183974">
    <property type="component" value="Unassembled WGS sequence"/>
</dbReference>
<proteinExistence type="predicted"/>
<name>A0A1M6YWL2_9RHOB</name>
<reference evidence="2 3" key="1">
    <citation type="submission" date="2016-11" db="EMBL/GenBank/DDBJ databases">
        <authorList>
            <person name="Jaros S."/>
            <person name="Januszkiewicz K."/>
            <person name="Wedrychowicz H."/>
        </authorList>
    </citation>
    <scope>NUCLEOTIDE SEQUENCE [LARGE SCALE GENOMIC DNA]</scope>
    <source>
        <strain evidence="2 3">DSM 29589</strain>
    </source>
</reference>
<protein>
    <submittedName>
        <fullName evidence="2">Uncharacterized protein</fullName>
    </submittedName>
</protein>
<sequence>MAYKSPPAPHPLGMHRPTIEERRRELGLTPSGFKEGGGDLAGAEKEAMERELLMRADANLPEGLGGAGASTDDDPR</sequence>
<feature type="compositionally biased region" description="Basic and acidic residues" evidence="1">
    <location>
        <begin position="42"/>
        <end position="54"/>
    </location>
</feature>
<evidence type="ECO:0000313" key="3">
    <source>
        <dbReference type="Proteomes" id="UP000183974"/>
    </source>
</evidence>
<keyword evidence="3" id="KW-1185">Reference proteome</keyword>
<evidence type="ECO:0000256" key="1">
    <source>
        <dbReference type="SAM" id="MobiDB-lite"/>
    </source>
</evidence>
<organism evidence="2 3">
    <name type="scientific">Roseovarius pacificus</name>
    <dbReference type="NCBI Taxonomy" id="337701"/>
    <lineage>
        <taxon>Bacteria</taxon>
        <taxon>Pseudomonadati</taxon>
        <taxon>Pseudomonadota</taxon>
        <taxon>Alphaproteobacteria</taxon>
        <taxon>Rhodobacterales</taxon>
        <taxon>Roseobacteraceae</taxon>
        <taxon>Roseovarius</taxon>
    </lineage>
</organism>
<evidence type="ECO:0000313" key="2">
    <source>
        <dbReference type="EMBL" id="SHL22462.1"/>
    </source>
</evidence>
<feature type="region of interest" description="Disordered" evidence="1">
    <location>
        <begin position="1"/>
        <end position="76"/>
    </location>
</feature>
<feature type="compositionally biased region" description="Pro residues" evidence="1">
    <location>
        <begin position="1"/>
        <end position="10"/>
    </location>
</feature>
<dbReference type="AlphaFoldDB" id="A0A1M6YWL2"/>
<feature type="compositionally biased region" description="Basic and acidic residues" evidence="1">
    <location>
        <begin position="17"/>
        <end position="26"/>
    </location>
</feature>
<gene>
    <name evidence="2" type="ORF">SAMN05444398_1011062</name>
</gene>
<dbReference type="EMBL" id="FRBR01000001">
    <property type="protein sequence ID" value="SHL22462.1"/>
    <property type="molecule type" value="Genomic_DNA"/>
</dbReference>